<dbReference type="Proteomes" id="UP000198935">
    <property type="component" value="Unassembled WGS sequence"/>
</dbReference>
<evidence type="ECO:0000313" key="2">
    <source>
        <dbReference type="Proteomes" id="UP000198935"/>
    </source>
</evidence>
<dbReference type="AlphaFoldDB" id="A0A1H3QF73"/>
<dbReference type="OrthoDB" id="2885492at2"/>
<sequence>MKELAVVLVVLSVISLKSCNEAPSHEEVELKLLPSYVDGVLYLTPVISYLGDGAATCWYSDAVAWIEKVTDENGTVIYEQEALENSGEHRSVITDEDNLPGLTAEIKAEPGMYEVWLNADYYLEEGEQLEEMPEKRYSHKIKQKIEVKK</sequence>
<name>A0A1H3QF73_9BACI</name>
<gene>
    <name evidence="1" type="ORF">SAMN05421736_106149</name>
</gene>
<protein>
    <submittedName>
        <fullName evidence="1">Uncharacterized protein</fullName>
    </submittedName>
</protein>
<dbReference type="EMBL" id="FNPI01000006">
    <property type="protein sequence ID" value="SDZ12046.1"/>
    <property type="molecule type" value="Genomic_DNA"/>
</dbReference>
<reference evidence="2" key="1">
    <citation type="submission" date="2016-10" db="EMBL/GenBank/DDBJ databases">
        <authorList>
            <person name="Varghese N."/>
            <person name="Submissions S."/>
        </authorList>
    </citation>
    <scope>NUCLEOTIDE SEQUENCE [LARGE SCALE GENOMIC DNA]</scope>
    <source>
        <strain evidence="2">SP</strain>
    </source>
</reference>
<proteinExistence type="predicted"/>
<accession>A0A1H3QF73</accession>
<keyword evidence="2" id="KW-1185">Reference proteome</keyword>
<evidence type="ECO:0000313" key="1">
    <source>
        <dbReference type="EMBL" id="SDZ12046.1"/>
    </source>
</evidence>
<organism evidence="1 2">
    <name type="scientific">Evansella caseinilytica</name>
    <dbReference type="NCBI Taxonomy" id="1503961"/>
    <lineage>
        <taxon>Bacteria</taxon>
        <taxon>Bacillati</taxon>
        <taxon>Bacillota</taxon>
        <taxon>Bacilli</taxon>
        <taxon>Bacillales</taxon>
        <taxon>Bacillaceae</taxon>
        <taxon>Evansella</taxon>
    </lineage>
</organism>